<feature type="transmembrane region" description="Helical" evidence="8">
    <location>
        <begin position="27"/>
        <end position="47"/>
    </location>
</feature>
<dbReference type="Gene3D" id="3.30.1330.60">
    <property type="entry name" value="OmpA-like domain"/>
    <property type="match status" value="1"/>
</dbReference>
<protein>
    <submittedName>
        <fullName evidence="10">Motility protein B</fullName>
    </submittedName>
</protein>
<keyword evidence="5 8" id="KW-1133">Transmembrane helix</keyword>
<dbReference type="SUPFAM" id="SSF103088">
    <property type="entry name" value="OmpA-like"/>
    <property type="match status" value="1"/>
</dbReference>
<keyword evidence="4 8" id="KW-0812">Transmembrane</keyword>
<proteinExistence type="inferred from homology"/>
<accession>A0A1C3JN84</accession>
<evidence type="ECO:0000313" key="12">
    <source>
        <dbReference type="Proteomes" id="UP000092840"/>
    </source>
</evidence>
<dbReference type="InterPro" id="IPR025713">
    <property type="entry name" value="MotB-like_N_dom"/>
</dbReference>
<evidence type="ECO:0000256" key="5">
    <source>
        <dbReference type="ARBA" id="ARBA00022989"/>
    </source>
</evidence>
<reference evidence="10 13" key="2">
    <citation type="submission" date="2016-06" db="EMBL/GenBank/DDBJ databases">
        <authorList>
            <person name="Kjaerup R.B."/>
            <person name="Dalgaard T.S."/>
            <person name="Juul-Madsen H.R."/>
        </authorList>
    </citation>
    <scope>NUCLEOTIDE SEQUENCE [LARGE SCALE GENOMIC DNA]</scope>
    <source>
        <strain evidence="10 13">CECT 5115</strain>
    </source>
</reference>
<evidence type="ECO:0000256" key="7">
    <source>
        <dbReference type="PROSITE-ProRule" id="PRU00473"/>
    </source>
</evidence>
<evidence type="ECO:0000256" key="6">
    <source>
        <dbReference type="ARBA" id="ARBA00023136"/>
    </source>
</evidence>
<dbReference type="PROSITE" id="PS51123">
    <property type="entry name" value="OMPA_2"/>
    <property type="match status" value="1"/>
</dbReference>
<dbReference type="PANTHER" id="PTHR30329:SF21">
    <property type="entry name" value="LIPOPROTEIN YIAD-RELATED"/>
    <property type="match status" value="1"/>
</dbReference>
<dbReference type="InterPro" id="IPR050330">
    <property type="entry name" value="Bact_OuterMem_StrucFunc"/>
</dbReference>
<dbReference type="CDD" id="cd07185">
    <property type="entry name" value="OmpA_C-like"/>
    <property type="match status" value="1"/>
</dbReference>
<keyword evidence="12" id="KW-1185">Reference proteome</keyword>
<dbReference type="EMBL" id="FLRA01000003">
    <property type="protein sequence ID" value="SBT16530.1"/>
    <property type="molecule type" value="Genomic_DNA"/>
</dbReference>
<evidence type="ECO:0000256" key="1">
    <source>
        <dbReference type="ARBA" id="ARBA00004162"/>
    </source>
</evidence>
<evidence type="ECO:0000313" key="13">
    <source>
        <dbReference type="Proteomes" id="UP000092871"/>
    </source>
</evidence>
<name>A0A1C3JN84_9GAMM</name>
<evidence type="ECO:0000313" key="11">
    <source>
        <dbReference type="EMBL" id="SBT20246.1"/>
    </source>
</evidence>
<dbReference type="RefSeq" id="WP_067031691.1">
    <property type="nucleotide sequence ID" value="NZ_CP187511.1"/>
</dbReference>
<dbReference type="OrthoDB" id="9815217at2"/>
<dbReference type="NCBIfam" id="NF006508">
    <property type="entry name" value="PRK08944.1"/>
    <property type="match status" value="1"/>
</dbReference>
<organism evidence="10 13">
    <name type="scientific">Marinomonas gallaica</name>
    <dbReference type="NCBI Taxonomy" id="1806667"/>
    <lineage>
        <taxon>Bacteria</taxon>
        <taxon>Pseudomonadati</taxon>
        <taxon>Pseudomonadota</taxon>
        <taxon>Gammaproteobacteria</taxon>
        <taxon>Oceanospirillales</taxon>
        <taxon>Oceanospirillaceae</taxon>
        <taxon>Marinomonas</taxon>
    </lineage>
</organism>
<dbReference type="Pfam" id="PF00691">
    <property type="entry name" value="OmpA"/>
    <property type="match status" value="1"/>
</dbReference>
<dbReference type="PANTHER" id="PTHR30329">
    <property type="entry name" value="STATOR ELEMENT OF FLAGELLAR MOTOR COMPLEX"/>
    <property type="match status" value="1"/>
</dbReference>
<dbReference type="InterPro" id="IPR036737">
    <property type="entry name" value="OmpA-like_sf"/>
</dbReference>
<feature type="domain" description="OmpA-like" evidence="9">
    <location>
        <begin position="175"/>
        <end position="296"/>
    </location>
</feature>
<dbReference type="InterPro" id="IPR006665">
    <property type="entry name" value="OmpA-like"/>
</dbReference>
<evidence type="ECO:0000256" key="2">
    <source>
        <dbReference type="ARBA" id="ARBA00008914"/>
    </source>
</evidence>
<comment type="subcellular location">
    <subcellularLocation>
        <location evidence="1">Cell membrane</location>
        <topology evidence="1">Single-pass membrane protein</topology>
    </subcellularLocation>
</comment>
<evidence type="ECO:0000256" key="8">
    <source>
        <dbReference type="SAM" id="Phobius"/>
    </source>
</evidence>
<reference evidence="11 12" key="1">
    <citation type="submission" date="2016-06" db="EMBL/GenBank/DDBJ databases">
        <authorList>
            <person name="Rodrigo-Torres L."/>
            <person name="Arahal D.R."/>
        </authorList>
    </citation>
    <scope>NUCLEOTIDE SEQUENCE [LARGE SCALE GENOMIC DNA]</scope>
    <source>
        <strain evidence="11 12">CECT 5116</strain>
    </source>
</reference>
<sequence length="336" mass="37206">MSDEEDENDCPECIEGLPAYMGTFADLMSLLMCFFVLLLSFAEMDVLKFKQLAGSMREAFGVQKQIEAESIPMGTSIIAQEFSPGRPEPTPINEVKQKADDVPENTLEVMCKPDSAQLNEQDGAGQPSPNTAVDMSQADMQREQQIQQTEETAQQVASVMREEISKGTVEVETQENTITIRLKDKGSFQSGSAELNYDFIPIIDMVRDLLVGLDGSIAVEGHTDNIPIDSRRFRSNWQLSSARAISVAEELFATGQLEQSRFSVTGFADTRPLVPNDTAQNRATNRRVEIVIRQNDLARPNVIEPEYPPGLGDEPDTNDLFTEGDGGFELNPNEIF</sequence>
<dbReference type="GO" id="GO:0005886">
    <property type="term" value="C:plasma membrane"/>
    <property type="evidence" value="ECO:0007669"/>
    <property type="project" value="UniProtKB-SubCell"/>
</dbReference>
<evidence type="ECO:0000259" key="9">
    <source>
        <dbReference type="PROSITE" id="PS51123"/>
    </source>
</evidence>
<evidence type="ECO:0000313" key="10">
    <source>
        <dbReference type="EMBL" id="SBT16530.1"/>
    </source>
</evidence>
<keyword evidence="6 7" id="KW-0472">Membrane</keyword>
<gene>
    <name evidence="10" type="primary">motB_2</name>
    <name evidence="11" type="synonym">motB_1</name>
    <name evidence="10" type="ORF">MGA5115_00611</name>
    <name evidence="11" type="ORF">MGA5116_00829</name>
</gene>
<dbReference type="AlphaFoldDB" id="A0A1C3JN84"/>
<evidence type="ECO:0000256" key="3">
    <source>
        <dbReference type="ARBA" id="ARBA00022475"/>
    </source>
</evidence>
<dbReference type="Pfam" id="PF13677">
    <property type="entry name" value="MotB_plug"/>
    <property type="match status" value="1"/>
</dbReference>
<comment type="similarity">
    <text evidence="2">Belongs to the MotB family.</text>
</comment>
<evidence type="ECO:0000256" key="4">
    <source>
        <dbReference type="ARBA" id="ARBA00022692"/>
    </source>
</evidence>
<dbReference type="Proteomes" id="UP000092871">
    <property type="component" value="Unassembled WGS sequence"/>
</dbReference>
<dbReference type="Proteomes" id="UP000092840">
    <property type="component" value="Unassembled WGS sequence"/>
</dbReference>
<keyword evidence="3" id="KW-1003">Cell membrane</keyword>
<dbReference type="EMBL" id="FLRB01000006">
    <property type="protein sequence ID" value="SBT20246.1"/>
    <property type="molecule type" value="Genomic_DNA"/>
</dbReference>